<dbReference type="RefSeq" id="WP_152932828.1">
    <property type="nucleotide sequence ID" value="NZ_RYCF01000955.1"/>
</dbReference>
<dbReference type="GO" id="GO:0046872">
    <property type="term" value="F:metal ion binding"/>
    <property type="evidence" value="ECO:0007669"/>
    <property type="project" value="UniProtKB-KW"/>
</dbReference>
<dbReference type="InterPro" id="IPR006656">
    <property type="entry name" value="Mopterin_OxRdtase"/>
</dbReference>
<reference evidence="3 5" key="1">
    <citation type="journal article" date="2019" name="Environ. Health Perspect.">
        <title>Inter-host Transmission of Carbapenemase-Producing Escherichia coli among Humans and Backyard Animals.</title>
        <authorList>
            <person name="Li J."/>
            <person name="Bi Z."/>
            <person name="Ma S."/>
            <person name="Chen B."/>
            <person name="Cai C."/>
            <person name="He J."/>
            <person name="Schwarz S."/>
            <person name="Sun C."/>
            <person name="Zhou Y."/>
            <person name="Yin J."/>
            <person name="Hulth A."/>
            <person name="Wang Y."/>
            <person name="Shen Z."/>
            <person name="Wang S."/>
            <person name="Wu C."/>
            <person name="Nilsson L.E."/>
            <person name="Walsh T.R."/>
            <person name="Borjesson S."/>
            <person name="Shen J."/>
            <person name="Sun Q."/>
            <person name="Wang Y."/>
        </authorList>
    </citation>
    <scope>NUCLEOTIDE SEQUENCE [LARGE SCALE GENOMIC DNA]</scope>
    <source>
        <strain evidence="3 5">A016f</strain>
    </source>
</reference>
<dbReference type="Proteomes" id="UP000359125">
    <property type="component" value="Unassembled WGS sequence"/>
</dbReference>
<dbReference type="EMBL" id="RYCF01000956">
    <property type="protein sequence ID" value="MQK28742.1"/>
    <property type="molecule type" value="Genomic_DNA"/>
</dbReference>
<dbReference type="PANTHER" id="PTHR43105:SF2">
    <property type="entry name" value="RESPIRATORY NITRATE REDUCTASE 2 ALPHA CHAIN"/>
    <property type="match status" value="1"/>
</dbReference>
<feature type="non-terminal residue" evidence="3">
    <location>
        <position position="138"/>
    </location>
</feature>
<dbReference type="AlphaFoldDB" id="A0A5P0JJ59"/>
<evidence type="ECO:0000313" key="5">
    <source>
        <dbReference type="Proteomes" id="UP000359125"/>
    </source>
</evidence>
<dbReference type="Gene3D" id="3.40.50.12440">
    <property type="match status" value="1"/>
</dbReference>
<organism evidence="3 5">
    <name type="scientific">Escherichia coli</name>
    <dbReference type="NCBI Taxonomy" id="562"/>
    <lineage>
        <taxon>Bacteria</taxon>
        <taxon>Pseudomonadati</taxon>
        <taxon>Pseudomonadota</taxon>
        <taxon>Gammaproteobacteria</taxon>
        <taxon>Enterobacterales</taxon>
        <taxon>Enterobacteriaceae</taxon>
        <taxon>Escherichia</taxon>
    </lineage>
</organism>
<evidence type="ECO:0000313" key="4">
    <source>
        <dbReference type="EMBL" id="MQK28742.1"/>
    </source>
</evidence>
<dbReference type="EMBL" id="RYCF01000955">
    <property type="protein sequence ID" value="MQK28741.1"/>
    <property type="molecule type" value="Genomic_DNA"/>
</dbReference>
<sequence>LLVTLDFRMSSTCLFSDIVLPTATWYEKDDMNTSDMHPFIHPLSAAVDPAWESRSDWEIYKGIAKAFSQVCVGHLGKETDVVLQPLLHDSPAELSQPCEVLDWRKGECDLIPGKTAPNIVAVERDYPATYERFTSLGP</sequence>
<dbReference type="SUPFAM" id="SSF53706">
    <property type="entry name" value="Formate dehydrogenase/DMSO reductase, domains 1-3"/>
    <property type="match status" value="1"/>
</dbReference>
<feature type="non-terminal residue" evidence="3">
    <location>
        <position position="1"/>
    </location>
</feature>
<keyword evidence="1" id="KW-0479">Metal-binding</keyword>
<proteinExistence type="predicted"/>
<dbReference type="PROSITE" id="PS00490">
    <property type="entry name" value="MOLYBDOPTERIN_PROK_2"/>
    <property type="match status" value="1"/>
</dbReference>
<comment type="caution">
    <text evidence="3">The sequence shown here is derived from an EMBL/GenBank/DDBJ whole genome shotgun (WGS) entry which is preliminary data.</text>
</comment>
<dbReference type="Pfam" id="PF00384">
    <property type="entry name" value="Molybdopterin"/>
    <property type="match status" value="1"/>
</dbReference>
<evidence type="ECO:0000313" key="3">
    <source>
        <dbReference type="EMBL" id="MQK28741.1"/>
    </source>
</evidence>
<dbReference type="PANTHER" id="PTHR43105">
    <property type="entry name" value="RESPIRATORY NITRATE REDUCTASE"/>
    <property type="match status" value="1"/>
</dbReference>
<feature type="domain" description="Molybdopterin oxidoreductase" evidence="2">
    <location>
        <begin position="2"/>
        <end position="65"/>
    </location>
</feature>
<dbReference type="InterPro" id="IPR006655">
    <property type="entry name" value="Mopterin_OxRdtase_prok_CS"/>
</dbReference>
<protein>
    <submittedName>
        <fullName evidence="3">Nitrate reductase subunit alpha</fullName>
    </submittedName>
</protein>
<evidence type="ECO:0000259" key="2">
    <source>
        <dbReference type="Pfam" id="PF00384"/>
    </source>
</evidence>
<dbReference type="GO" id="GO:0016491">
    <property type="term" value="F:oxidoreductase activity"/>
    <property type="evidence" value="ECO:0007669"/>
    <property type="project" value="InterPro"/>
</dbReference>
<dbReference type="InterPro" id="IPR050123">
    <property type="entry name" value="Prok_molybdopt-oxidoreductase"/>
</dbReference>
<accession>A0A5P0JJ59</accession>
<gene>
    <name evidence="3" type="ORF">EIZ93_32170</name>
    <name evidence="4" type="ORF">EIZ93_32175</name>
</gene>
<name>A0A5P0JJ59_ECOLX</name>
<evidence type="ECO:0000256" key="1">
    <source>
        <dbReference type="ARBA" id="ARBA00022723"/>
    </source>
</evidence>
<dbReference type="GO" id="GO:0016020">
    <property type="term" value="C:membrane"/>
    <property type="evidence" value="ECO:0007669"/>
    <property type="project" value="TreeGrafter"/>
</dbReference>